<evidence type="ECO:0000256" key="1">
    <source>
        <dbReference type="ARBA" id="ARBA00004429"/>
    </source>
</evidence>
<comment type="similarity">
    <text evidence="8 9">Belongs to the TRAP transporter small permease family.</text>
</comment>
<feature type="domain" description="Tripartite ATP-independent periplasmic transporters DctQ component" evidence="10">
    <location>
        <begin position="55"/>
        <end position="165"/>
    </location>
</feature>
<evidence type="ECO:0000313" key="11">
    <source>
        <dbReference type="EMBL" id="MFD1696466.1"/>
    </source>
</evidence>
<evidence type="ECO:0000256" key="7">
    <source>
        <dbReference type="ARBA" id="ARBA00023136"/>
    </source>
</evidence>
<comment type="subunit">
    <text evidence="9">The complex comprises the extracytoplasmic solute receptor protein and the two transmembrane proteins.</text>
</comment>
<organism evidence="11 12">
    <name type="scientific">Roseibium aestuarii</name>
    <dbReference type="NCBI Taxonomy" id="2600299"/>
    <lineage>
        <taxon>Bacteria</taxon>
        <taxon>Pseudomonadati</taxon>
        <taxon>Pseudomonadota</taxon>
        <taxon>Alphaproteobacteria</taxon>
        <taxon>Hyphomicrobiales</taxon>
        <taxon>Stappiaceae</taxon>
        <taxon>Roseibium</taxon>
    </lineage>
</organism>
<feature type="transmembrane region" description="Helical" evidence="9">
    <location>
        <begin position="12"/>
        <end position="36"/>
    </location>
</feature>
<evidence type="ECO:0000256" key="4">
    <source>
        <dbReference type="ARBA" id="ARBA00022519"/>
    </source>
</evidence>
<proteinExistence type="inferred from homology"/>
<comment type="function">
    <text evidence="9">Part of the tripartite ATP-independent periplasmic (TRAP) transport system.</text>
</comment>
<evidence type="ECO:0000256" key="3">
    <source>
        <dbReference type="ARBA" id="ARBA00022475"/>
    </source>
</evidence>
<keyword evidence="12" id="KW-1185">Reference proteome</keyword>
<keyword evidence="2 9" id="KW-0813">Transport</keyword>
<sequence>MRTALDVLYRLAQALAATCLVAIAGLVVLQVLFRIVDGARKAFGLDPVGLLVPSLAEICGFLLVGASFLALAATLRRGDHIRVSLMLQHMPAGLARIFEVWCLLVAVSLAAYFTWYSGGQAYDSYKYNEVSIGIIPIPLVWPQIVMTLGLVVFTIALLDDLVTALSGRKPSYELAVKGEAWEGGE</sequence>
<dbReference type="Pfam" id="PF04290">
    <property type="entry name" value="DctQ"/>
    <property type="match status" value="1"/>
</dbReference>
<feature type="transmembrane region" description="Helical" evidence="9">
    <location>
        <begin position="94"/>
        <end position="115"/>
    </location>
</feature>
<evidence type="ECO:0000256" key="2">
    <source>
        <dbReference type="ARBA" id="ARBA00022448"/>
    </source>
</evidence>
<protein>
    <recommendedName>
        <fullName evidence="9">TRAP transporter small permease protein</fullName>
    </recommendedName>
</protein>
<name>A0ABW4JZA6_9HYPH</name>
<evidence type="ECO:0000259" key="10">
    <source>
        <dbReference type="Pfam" id="PF04290"/>
    </source>
</evidence>
<dbReference type="EMBL" id="JBHUFA010000004">
    <property type="protein sequence ID" value="MFD1696466.1"/>
    <property type="molecule type" value="Genomic_DNA"/>
</dbReference>
<keyword evidence="5 9" id="KW-0812">Transmembrane</keyword>
<dbReference type="InterPro" id="IPR007387">
    <property type="entry name" value="TRAP_DctQ"/>
</dbReference>
<reference evidence="12" key="1">
    <citation type="journal article" date="2019" name="Int. J. Syst. Evol. Microbiol.">
        <title>The Global Catalogue of Microorganisms (GCM) 10K type strain sequencing project: providing services to taxonomists for standard genome sequencing and annotation.</title>
        <authorList>
            <consortium name="The Broad Institute Genomics Platform"/>
            <consortium name="The Broad Institute Genome Sequencing Center for Infectious Disease"/>
            <person name="Wu L."/>
            <person name="Ma J."/>
        </authorList>
    </citation>
    <scope>NUCLEOTIDE SEQUENCE [LARGE SCALE GENOMIC DNA]</scope>
    <source>
        <strain evidence="12">JCM 3369</strain>
    </source>
</reference>
<keyword evidence="7 9" id="KW-0472">Membrane</keyword>
<feature type="transmembrane region" description="Helical" evidence="9">
    <location>
        <begin position="135"/>
        <end position="158"/>
    </location>
</feature>
<dbReference type="Proteomes" id="UP001597327">
    <property type="component" value="Unassembled WGS sequence"/>
</dbReference>
<keyword evidence="3" id="KW-1003">Cell membrane</keyword>
<evidence type="ECO:0000313" key="12">
    <source>
        <dbReference type="Proteomes" id="UP001597327"/>
    </source>
</evidence>
<evidence type="ECO:0000256" key="6">
    <source>
        <dbReference type="ARBA" id="ARBA00022989"/>
    </source>
</evidence>
<dbReference type="PANTHER" id="PTHR35011">
    <property type="entry name" value="2,3-DIKETO-L-GULONATE TRAP TRANSPORTER SMALL PERMEASE PROTEIN YIAM"/>
    <property type="match status" value="1"/>
</dbReference>
<evidence type="ECO:0000256" key="8">
    <source>
        <dbReference type="ARBA" id="ARBA00038436"/>
    </source>
</evidence>
<keyword evidence="4 9" id="KW-0997">Cell inner membrane</keyword>
<keyword evidence="6 9" id="KW-1133">Transmembrane helix</keyword>
<dbReference type="InterPro" id="IPR055348">
    <property type="entry name" value="DctQ"/>
</dbReference>
<evidence type="ECO:0000256" key="9">
    <source>
        <dbReference type="RuleBase" id="RU369079"/>
    </source>
</evidence>
<accession>A0ABW4JZA6</accession>
<comment type="caution">
    <text evidence="11">The sequence shown here is derived from an EMBL/GenBank/DDBJ whole genome shotgun (WGS) entry which is preliminary data.</text>
</comment>
<dbReference type="PANTHER" id="PTHR35011:SF10">
    <property type="entry name" value="TRAP TRANSPORTER SMALL PERMEASE PROTEIN"/>
    <property type="match status" value="1"/>
</dbReference>
<feature type="transmembrane region" description="Helical" evidence="9">
    <location>
        <begin position="48"/>
        <end position="73"/>
    </location>
</feature>
<evidence type="ECO:0000256" key="5">
    <source>
        <dbReference type="ARBA" id="ARBA00022692"/>
    </source>
</evidence>
<comment type="subcellular location">
    <subcellularLocation>
        <location evidence="1 9">Cell inner membrane</location>
        <topology evidence="1 9">Multi-pass membrane protein</topology>
    </subcellularLocation>
</comment>
<dbReference type="RefSeq" id="WP_149892660.1">
    <property type="nucleotide sequence ID" value="NZ_JBHUFA010000004.1"/>
</dbReference>
<gene>
    <name evidence="11" type="ORF">ACFSC7_13135</name>
</gene>